<dbReference type="Pfam" id="PF00588">
    <property type="entry name" value="SpoU_methylase"/>
    <property type="match status" value="1"/>
</dbReference>
<evidence type="ECO:0000313" key="6">
    <source>
        <dbReference type="Proteomes" id="UP000233419"/>
    </source>
</evidence>
<evidence type="ECO:0000259" key="4">
    <source>
        <dbReference type="SMART" id="SM00967"/>
    </source>
</evidence>
<dbReference type="Gene3D" id="3.30.1330.30">
    <property type="match status" value="1"/>
</dbReference>
<dbReference type="Proteomes" id="UP000233419">
    <property type="component" value="Chromosome"/>
</dbReference>
<accession>A0A2K9C6H4</accession>
<dbReference type="EMBL" id="CP025257">
    <property type="protein sequence ID" value="AUF83887.1"/>
    <property type="molecule type" value="Genomic_DNA"/>
</dbReference>
<comment type="similarity">
    <text evidence="1">Belongs to the class IV-like SAM-binding methyltransferase superfamily. RNA methyltransferase TrmH family.</text>
</comment>
<dbReference type="GO" id="GO:0006396">
    <property type="term" value="P:RNA processing"/>
    <property type="evidence" value="ECO:0007669"/>
    <property type="project" value="InterPro"/>
</dbReference>
<dbReference type="GO" id="GO:0003723">
    <property type="term" value="F:RNA binding"/>
    <property type="evidence" value="ECO:0007669"/>
    <property type="project" value="InterPro"/>
</dbReference>
<evidence type="ECO:0000256" key="3">
    <source>
        <dbReference type="ARBA" id="ARBA00022679"/>
    </source>
</evidence>
<sequence>MEQLNLIYGKHAIEEFAQKHPKMIRKIWVKDFKYIEKFTNLEEFGIKVIKSNDEQLNKMFYEEVNHQGIVAEVKEYNYVPFAQALENLKDKSTAIVLLLDQIHDSHNFGAILRSASLLGIEQVVILDRKQVSVNSTVVKTSAGTVYDLSISKVSNLNNAIREFQQHGFWVYSTNINKHSVDIRKVDFAQKTVLVIGNEQKGVSDLITKNSDMNIFIPSTKIIDSFNASVAAAIAMFEIANKIGKLD</sequence>
<dbReference type="RefSeq" id="WP_027048271.1">
    <property type="nucleotide sequence ID" value="NZ_CP025257.1"/>
</dbReference>
<keyword evidence="6" id="KW-1185">Reference proteome</keyword>
<dbReference type="InterPro" id="IPR004441">
    <property type="entry name" value="rRNA_MeTrfase_TrmH"/>
</dbReference>
<dbReference type="KEGG" id="msyr:CXP39_03795"/>
<proteinExistence type="inferred from homology"/>
<dbReference type="SUPFAM" id="SSF55315">
    <property type="entry name" value="L30e-like"/>
    <property type="match status" value="1"/>
</dbReference>
<evidence type="ECO:0000256" key="2">
    <source>
        <dbReference type="ARBA" id="ARBA00022603"/>
    </source>
</evidence>
<dbReference type="SUPFAM" id="SSF75217">
    <property type="entry name" value="alpha/beta knot"/>
    <property type="match status" value="1"/>
</dbReference>
<dbReference type="InterPro" id="IPR013123">
    <property type="entry name" value="SpoU_subst-bd"/>
</dbReference>
<dbReference type="PANTHER" id="PTHR46429">
    <property type="entry name" value="23S RRNA (GUANOSINE-2'-O-)-METHYLTRANSFERASE RLMB"/>
    <property type="match status" value="1"/>
</dbReference>
<dbReference type="PANTHER" id="PTHR46429:SF1">
    <property type="entry name" value="23S RRNA (GUANOSINE-2'-O-)-METHYLTRANSFERASE RLMB"/>
    <property type="match status" value="1"/>
</dbReference>
<dbReference type="InterPro" id="IPR001537">
    <property type="entry name" value="SpoU_MeTrfase"/>
</dbReference>
<keyword evidence="3 5" id="KW-0808">Transferase</keyword>
<dbReference type="GO" id="GO:0005829">
    <property type="term" value="C:cytosol"/>
    <property type="evidence" value="ECO:0007669"/>
    <property type="project" value="TreeGrafter"/>
</dbReference>
<gene>
    <name evidence="5" type="ORF">CXP39_03795</name>
</gene>
<dbReference type="GO" id="GO:0008173">
    <property type="term" value="F:RNA methyltransferase activity"/>
    <property type="evidence" value="ECO:0007669"/>
    <property type="project" value="InterPro"/>
</dbReference>
<organism evidence="5 6">
    <name type="scientific">Mesoplasma syrphidae</name>
    <dbReference type="NCBI Taxonomy" id="225999"/>
    <lineage>
        <taxon>Bacteria</taxon>
        <taxon>Bacillati</taxon>
        <taxon>Mycoplasmatota</taxon>
        <taxon>Mollicutes</taxon>
        <taxon>Entomoplasmatales</taxon>
        <taxon>Entomoplasmataceae</taxon>
        <taxon>Mesoplasma</taxon>
    </lineage>
</organism>
<dbReference type="AlphaFoldDB" id="A0A2K9C6H4"/>
<dbReference type="InterPro" id="IPR029026">
    <property type="entry name" value="tRNA_m1G_MTases_N"/>
</dbReference>
<dbReference type="Pfam" id="PF08032">
    <property type="entry name" value="SpoU_sub_bind"/>
    <property type="match status" value="1"/>
</dbReference>
<keyword evidence="2 5" id="KW-0489">Methyltransferase</keyword>
<dbReference type="SMART" id="SM00967">
    <property type="entry name" value="SpoU_sub_bind"/>
    <property type="match status" value="1"/>
</dbReference>
<dbReference type="InterPro" id="IPR029028">
    <property type="entry name" value="Alpha/beta_knot_MTases"/>
</dbReference>
<evidence type="ECO:0000256" key="1">
    <source>
        <dbReference type="ARBA" id="ARBA00007228"/>
    </source>
</evidence>
<dbReference type="InterPro" id="IPR029064">
    <property type="entry name" value="Ribosomal_eL30-like_sf"/>
</dbReference>
<dbReference type="CDD" id="cd18103">
    <property type="entry name" value="SpoU-like_RlmB"/>
    <property type="match status" value="1"/>
</dbReference>
<feature type="domain" description="RNA 2-O ribose methyltransferase substrate binding" evidence="4">
    <location>
        <begin position="6"/>
        <end position="79"/>
    </location>
</feature>
<reference evidence="5 6" key="1">
    <citation type="submission" date="2017-12" db="EMBL/GenBank/DDBJ databases">
        <title>Mesoplasma syrphidae YJS, Complete Genome.</title>
        <authorList>
            <person name="Knight T.F."/>
            <person name="Citino T."/>
            <person name="Rubinstein R."/>
            <person name="Neuschaefer Z."/>
        </authorList>
    </citation>
    <scope>NUCLEOTIDE SEQUENCE [LARGE SCALE GENOMIC DNA]</scope>
    <source>
        <strain evidence="5 6">YJS</strain>
    </source>
</reference>
<dbReference type="Gene3D" id="3.40.1280.10">
    <property type="match status" value="1"/>
</dbReference>
<protein>
    <submittedName>
        <fullName evidence="5">23S rRNA (Guanosine(2251)-2'-O)-methyltransferase RlmB</fullName>
    </submittedName>
</protein>
<dbReference type="OrthoDB" id="9794400at2"/>
<name>A0A2K9C6H4_9MOLU</name>
<evidence type="ECO:0000313" key="5">
    <source>
        <dbReference type="EMBL" id="AUF83887.1"/>
    </source>
</evidence>
<dbReference type="GO" id="GO:0032259">
    <property type="term" value="P:methylation"/>
    <property type="evidence" value="ECO:0007669"/>
    <property type="project" value="UniProtKB-KW"/>
</dbReference>
<dbReference type="NCBIfam" id="TIGR00186">
    <property type="entry name" value="rRNA_methyl_3"/>
    <property type="match status" value="1"/>
</dbReference>